<reference evidence="2 3" key="1">
    <citation type="journal article" date="2021" name="J. Hered.">
        <title>A chromosome-level genome assembly of the parasitoid wasp, Cotesia glomerata (Hymenoptera: Braconidae).</title>
        <authorList>
            <person name="Pinto B.J."/>
            <person name="Weis J.J."/>
            <person name="Gamble T."/>
            <person name="Ode P.J."/>
            <person name="Paul R."/>
            <person name="Zaspel J.M."/>
        </authorList>
    </citation>
    <scope>NUCLEOTIDE SEQUENCE [LARGE SCALE GENOMIC DNA]</scope>
    <source>
        <strain evidence="2">CgM1</strain>
    </source>
</reference>
<accession>A0AAV7IFI9</accession>
<feature type="signal peptide" evidence="1">
    <location>
        <begin position="1"/>
        <end position="17"/>
    </location>
</feature>
<dbReference type="EMBL" id="JAHXZJ010001492">
    <property type="protein sequence ID" value="KAH0551959.1"/>
    <property type="molecule type" value="Genomic_DNA"/>
</dbReference>
<sequence length="246" mass="28400">MLAKLLVVVLAMHMATCSTTFIKEQPVQATISTPTWISMPTPTPTSMKTPPLARFTPLPLEIIGSYPDLYCPDSVHDELIIRKKDVYNLKDYCKLIAKSIIIEDSIIRVDGRTLHLIADDVKILRTVRGYDVYEKFNMFYGDHQDYKLTGSNPQYIRNATPEDVPAYNLVRIGLRERDPNLKYEYRHIMYQGCMHQGNNLKIYLDAPIICCENYSHYGDNIESHMWPQKWFNCNSSMWPDASIQAV</sequence>
<proteinExistence type="predicted"/>
<name>A0AAV7IFI9_COTGL</name>
<protein>
    <submittedName>
        <fullName evidence="2">Uncharacterized protein</fullName>
    </submittedName>
</protein>
<keyword evidence="1" id="KW-0732">Signal</keyword>
<organism evidence="2 3">
    <name type="scientific">Cotesia glomerata</name>
    <name type="common">Lepidopteran parasitic wasp</name>
    <name type="synonym">Apanteles glomeratus</name>
    <dbReference type="NCBI Taxonomy" id="32391"/>
    <lineage>
        <taxon>Eukaryota</taxon>
        <taxon>Metazoa</taxon>
        <taxon>Ecdysozoa</taxon>
        <taxon>Arthropoda</taxon>
        <taxon>Hexapoda</taxon>
        <taxon>Insecta</taxon>
        <taxon>Pterygota</taxon>
        <taxon>Neoptera</taxon>
        <taxon>Endopterygota</taxon>
        <taxon>Hymenoptera</taxon>
        <taxon>Apocrita</taxon>
        <taxon>Ichneumonoidea</taxon>
        <taxon>Braconidae</taxon>
        <taxon>Microgastrinae</taxon>
        <taxon>Cotesia</taxon>
    </lineage>
</organism>
<comment type="caution">
    <text evidence="2">The sequence shown here is derived from an EMBL/GenBank/DDBJ whole genome shotgun (WGS) entry which is preliminary data.</text>
</comment>
<evidence type="ECO:0000256" key="1">
    <source>
        <dbReference type="SAM" id="SignalP"/>
    </source>
</evidence>
<dbReference type="AlphaFoldDB" id="A0AAV7IFI9"/>
<dbReference type="Proteomes" id="UP000826195">
    <property type="component" value="Unassembled WGS sequence"/>
</dbReference>
<feature type="chain" id="PRO_5043440131" evidence="1">
    <location>
        <begin position="18"/>
        <end position="246"/>
    </location>
</feature>
<evidence type="ECO:0000313" key="3">
    <source>
        <dbReference type="Proteomes" id="UP000826195"/>
    </source>
</evidence>
<keyword evidence="3" id="KW-1185">Reference proteome</keyword>
<gene>
    <name evidence="2" type="ORF">KQX54_003433</name>
</gene>
<evidence type="ECO:0000313" key="2">
    <source>
        <dbReference type="EMBL" id="KAH0551959.1"/>
    </source>
</evidence>